<evidence type="ECO:0000256" key="4">
    <source>
        <dbReference type="ARBA" id="ARBA00037931"/>
    </source>
</evidence>
<dbReference type="PROSITE" id="PS50294">
    <property type="entry name" value="WD_REPEATS_REGION"/>
    <property type="match status" value="1"/>
</dbReference>
<feature type="repeat" description="WD" evidence="7">
    <location>
        <begin position="409"/>
        <end position="424"/>
    </location>
</feature>
<dbReference type="InterPro" id="IPR001680">
    <property type="entry name" value="WD40_rpt"/>
</dbReference>
<keyword evidence="2" id="KW-0677">Repeat</keyword>
<evidence type="ECO:0000256" key="5">
    <source>
        <dbReference type="ARBA" id="ARBA00038749"/>
    </source>
</evidence>
<dbReference type="EMBL" id="CP031388">
    <property type="protein sequence ID" value="QPH05348.1"/>
    <property type="molecule type" value="Genomic_DNA"/>
</dbReference>
<dbReference type="AlphaFoldDB" id="A0A7S9PWJ0"/>
<evidence type="ECO:0000256" key="7">
    <source>
        <dbReference type="PROSITE-ProRule" id="PRU00221"/>
    </source>
</evidence>
<evidence type="ECO:0000256" key="1">
    <source>
        <dbReference type="ARBA" id="ARBA00022574"/>
    </source>
</evidence>
<comment type="subunit">
    <text evidence="5">Component of the ASTRA chromatin remodeling machinery complex.</text>
</comment>
<dbReference type="InterPro" id="IPR036322">
    <property type="entry name" value="WD40_repeat_dom_sf"/>
</dbReference>
<organism evidence="9 10">
    <name type="scientific">Epichloe festucae (strain Fl1)</name>
    <dbReference type="NCBI Taxonomy" id="877507"/>
    <lineage>
        <taxon>Eukaryota</taxon>
        <taxon>Fungi</taxon>
        <taxon>Dikarya</taxon>
        <taxon>Ascomycota</taxon>
        <taxon>Pezizomycotina</taxon>
        <taxon>Sordariomycetes</taxon>
        <taxon>Hypocreomycetidae</taxon>
        <taxon>Hypocreales</taxon>
        <taxon>Clavicipitaceae</taxon>
        <taxon>Epichloe</taxon>
    </lineage>
</organism>
<dbReference type="PROSITE" id="PS50082">
    <property type="entry name" value="WD_REPEATS_2"/>
    <property type="match status" value="2"/>
</dbReference>
<feature type="region of interest" description="Disordered" evidence="8">
    <location>
        <begin position="278"/>
        <end position="303"/>
    </location>
</feature>
<sequence>MPGVPAPKFVFRGHRAAVHAAAFIRNNERLATGDSDGFVVFWDLMIMRARAVWKAHESAILGLRGWGDDKVITHGRDHKLIVWQIREKDESDLSTALPLDGSTEHRPKPWMLHFLEVNTTNFCSFTACPAEETSSCSRFLGSSSEILIAVPHTLASEAVDIYTLPFQKRTHTIRPGSSNGMAMSLSLLHHQSRLTLIGAFENGYASAHQLDPTGNWILTYRCQAHSQPILSLDVRPDRDCFFTSGADSIIAKHPIPTALQEMAKPFSPSERIIEEIGTSTRETPSLLSKGLKEEATPESKPQQTLLQEWKHAKKVVNTKHSGQQSLEVRSDGSIFATAGWDSKIRVYSCKTMKELAVLKWHKEGAYAVTFSDVGSGSETQAQDVDETVDVGRMSVLDRRNHRVKTAHWVAAGAKDGRVSLWDIY</sequence>
<dbReference type="Proteomes" id="UP000594364">
    <property type="component" value="Chromosome 4"/>
</dbReference>
<keyword evidence="1 7" id="KW-0853">WD repeat</keyword>
<evidence type="ECO:0000256" key="3">
    <source>
        <dbReference type="ARBA" id="ARBA00037338"/>
    </source>
</evidence>
<evidence type="ECO:0000256" key="2">
    <source>
        <dbReference type="ARBA" id="ARBA00022737"/>
    </source>
</evidence>
<dbReference type="Gene3D" id="2.130.10.10">
    <property type="entry name" value="YVTN repeat-like/Quinoprotein amine dehydrogenase"/>
    <property type="match status" value="2"/>
</dbReference>
<evidence type="ECO:0000256" key="6">
    <source>
        <dbReference type="ARBA" id="ARBA00040563"/>
    </source>
</evidence>
<name>A0A7S9PWJ0_EPIFF</name>
<dbReference type="PROSITE" id="PS00678">
    <property type="entry name" value="WD_REPEATS_1"/>
    <property type="match status" value="2"/>
</dbReference>
<comment type="similarity">
    <text evidence="4">Belongs to the WD repeat ASA1 family.</text>
</comment>
<feature type="repeat" description="WD" evidence="7">
    <location>
        <begin position="11"/>
        <end position="44"/>
    </location>
</feature>
<evidence type="ECO:0000313" key="9">
    <source>
        <dbReference type="EMBL" id="QPH05348.1"/>
    </source>
</evidence>
<evidence type="ECO:0000313" key="10">
    <source>
        <dbReference type="Proteomes" id="UP000594364"/>
    </source>
</evidence>
<gene>
    <name evidence="9" type="ORF">C2857_003089</name>
</gene>
<keyword evidence="10" id="KW-1185">Reference proteome</keyword>
<accession>A0A7S9PWJ0</accession>
<dbReference type="OrthoDB" id="7668193at2759"/>
<dbReference type="SMART" id="SM00320">
    <property type="entry name" value="WD40"/>
    <property type="match status" value="5"/>
</dbReference>
<dbReference type="PANTHER" id="PTHR19854">
    <property type="entry name" value="TRANSDUCIN BETA-LIKE 3"/>
    <property type="match status" value="1"/>
</dbReference>
<protein>
    <recommendedName>
        <fullName evidence="6">ASTRA-associated protein 1</fullName>
    </recommendedName>
</protein>
<proteinExistence type="inferred from homology"/>
<dbReference type="Pfam" id="PF00400">
    <property type="entry name" value="WD40"/>
    <property type="match status" value="3"/>
</dbReference>
<dbReference type="InterPro" id="IPR019775">
    <property type="entry name" value="WD40_repeat_CS"/>
</dbReference>
<reference evidence="9 10" key="1">
    <citation type="journal article" date="2018" name="PLoS Genet.">
        <title>Repeat elements organise 3D genome structure and mediate transcription in the filamentous fungus Epichloe festucae.</title>
        <authorList>
            <person name="Winter D.J."/>
            <person name="Ganley A.R.D."/>
            <person name="Young C.A."/>
            <person name="Liachko I."/>
            <person name="Schardl C.L."/>
            <person name="Dupont P.Y."/>
            <person name="Berry D."/>
            <person name="Ram A."/>
            <person name="Scott B."/>
            <person name="Cox M.P."/>
        </authorList>
    </citation>
    <scope>NUCLEOTIDE SEQUENCE [LARGE SCALE GENOMIC DNA]</scope>
    <source>
        <strain evidence="9 10">Fl1</strain>
    </source>
</reference>
<dbReference type="PANTHER" id="PTHR19854:SF1">
    <property type="entry name" value="GUANINE NUCLEOTIDE-BINDING PROTEIN SUBUNIT BETA-LIKE PROTEIN 1"/>
    <property type="match status" value="1"/>
</dbReference>
<comment type="function">
    <text evidence="3">Component of the ASTRA complex involved in chromatin remodeling.</text>
</comment>
<evidence type="ECO:0000256" key="8">
    <source>
        <dbReference type="SAM" id="MobiDB-lite"/>
    </source>
</evidence>
<dbReference type="SUPFAM" id="SSF50978">
    <property type="entry name" value="WD40 repeat-like"/>
    <property type="match status" value="1"/>
</dbReference>
<dbReference type="InterPro" id="IPR015943">
    <property type="entry name" value="WD40/YVTN_repeat-like_dom_sf"/>
</dbReference>